<dbReference type="PROSITE" id="PS01116">
    <property type="entry name" value="XANTH_URACIL_PERMASE"/>
    <property type="match status" value="1"/>
</dbReference>
<feature type="transmembrane region" description="Helical" evidence="7">
    <location>
        <begin position="413"/>
        <end position="432"/>
    </location>
</feature>
<feature type="transmembrane region" description="Helical" evidence="7">
    <location>
        <begin position="322"/>
        <end position="342"/>
    </location>
</feature>
<keyword evidence="3" id="KW-0813">Transport</keyword>
<dbReference type="Pfam" id="PF00860">
    <property type="entry name" value="Xan_ur_permease"/>
    <property type="match status" value="1"/>
</dbReference>
<dbReference type="RefSeq" id="WP_091472746.1">
    <property type="nucleotide sequence ID" value="NZ_FOIT01000001.1"/>
</dbReference>
<keyword evidence="4 7" id="KW-0812">Transmembrane</keyword>
<evidence type="ECO:0000256" key="2">
    <source>
        <dbReference type="ARBA" id="ARBA00008821"/>
    </source>
</evidence>
<keyword evidence="6 7" id="KW-0472">Membrane</keyword>
<gene>
    <name evidence="8" type="ORF">SAMN05192557_0116</name>
</gene>
<evidence type="ECO:0000313" key="8">
    <source>
        <dbReference type="EMBL" id="SEV80840.1"/>
    </source>
</evidence>
<evidence type="ECO:0000256" key="1">
    <source>
        <dbReference type="ARBA" id="ARBA00004141"/>
    </source>
</evidence>
<accession>A0A662Z085</accession>
<feature type="transmembrane region" description="Helical" evidence="7">
    <location>
        <begin position="138"/>
        <end position="161"/>
    </location>
</feature>
<dbReference type="Proteomes" id="UP000243605">
    <property type="component" value="Unassembled WGS sequence"/>
</dbReference>
<dbReference type="EMBL" id="FOIT01000001">
    <property type="protein sequence ID" value="SEV80840.1"/>
    <property type="molecule type" value="Genomic_DNA"/>
</dbReference>
<evidence type="ECO:0000256" key="6">
    <source>
        <dbReference type="ARBA" id="ARBA00023136"/>
    </source>
</evidence>
<feature type="transmembrane region" description="Helical" evidence="7">
    <location>
        <begin position="39"/>
        <end position="72"/>
    </location>
</feature>
<dbReference type="GO" id="GO:0042907">
    <property type="term" value="F:xanthine transmembrane transporter activity"/>
    <property type="evidence" value="ECO:0007669"/>
    <property type="project" value="TreeGrafter"/>
</dbReference>
<proteinExistence type="inferred from homology"/>
<dbReference type="PANTHER" id="PTHR42810:SF2">
    <property type="entry name" value="PURINE PERMEASE C1399.01C-RELATED"/>
    <property type="match status" value="1"/>
</dbReference>
<feature type="transmembrane region" description="Helical" evidence="7">
    <location>
        <begin position="354"/>
        <end position="376"/>
    </location>
</feature>
<reference evidence="8 9" key="1">
    <citation type="submission" date="2016-10" db="EMBL/GenBank/DDBJ databases">
        <authorList>
            <person name="Varghese N."/>
            <person name="Submissions S."/>
        </authorList>
    </citation>
    <scope>NUCLEOTIDE SEQUENCE [LARGE SCALE GENOMIC DNA]</scope>
    <source>
        <strain evidence="8 9">IBRC-M10081</strain>
    </source>
</reference>
<feature type="transmembrane region" description="Helical" evidence="7">
    <location>
        <begin position="388"/>
        <end position="407"/>
    </location>
</feature>
<evidence type="ECO:0000256" key="4">
    <source>
        <dbReference type="ARBA" id="ARBA00022692"/>
    </source>
</evidence>
<feature type="transmembrane region" description="Helical" evidence="7">
    <location>
        <begin position="173"/>
        <end position="192"/>
    </location>
</feature>
<comment type="subcellular location">
    <subcellularLocation>
        <location evidence="1">Membrane</location>
        <topology evidence="1">Multi-pass membrane protein</topology>
    </subcellularLocation>
</comment>
<dbReference type="NCBIfam" id="TIGR00801">
    <property type="entry name" value="ncs2"/>
    <property type="match status" value="1"/>
</dbReference>
<feature type="transmembrane region" description="Helical" evidence="7">
    <location>
        <begin position="199"/>
        <end position="224"/>
    </location>
</feature>
<feature type="transmembrane region" description="Helical" evidence="7">
    <location>
        <begin position="105"/>
        <end position="126"/>
    </location>
</feature>
<evidence type="ECO:0000313" key="9">
    <source>
        <dbReference type="Proteomes" id="UP000243605"/>
    </source>
</evidence>
<dbReference type="OrthoDB" id="9779092at2"/>
<keyword evidence="9" id="KW-1185">Reference proteome</keyword>
<evidence type="ECO:0000256" key="5">
    <source>
        <dbReference type="ARBA" id="ARBA00022989"/>
    </source>
</evidence>
<dbReference type="GO" id="GO:0005886">
    <property type="term" value="C:plasma membrane"/>
    <property type="evidence" value="ECO:0007669"/>
    <property type="project" value="UniProtKB-ARBA"/>
</dbReference>
<dbReference type="AlphaFoldDB" id="A0A662Z085"/>
<dbReference type="InterPro" id="IPR006042">
    <property type="entry name" value="Xan_ur_permease"/>
</dbReference>
<evidence type="ECO:0000256" key="3">
    <source>
        <dbReference type="ARBA" id="ARBA00022448"/>
    </source>
</evidence>
<dbReference type="PANTHER" id="PTHR42810">
    <property type="entry name" value="PURINE PERMEASE C1399.01C-RELATED"/>
    <property type="match status" value="1"/>
</dbReference>
<feature type="transmembrane region" description="Helical" evidence="7">
    <location>
        <begin position="244"/>
        <end position="261"/>
    </location>
</feature>
<evidence type="ECO:0000256" key="7">
    <source>
        <dbReference type="SAM" id="Phobius"/>
    </source>
</evidence>
<comment type="similarity">
    <text evidence="2">Belongs to the nucleobase:cation symporter-2 (NCS2) (TC 2.A.40) family.</text>
</comment>
<keyword evidence="5 7" id="KW-1133">Transmembrane helix</keyword>
<name>A0A662Z085_9STAP</name>
<protein>
    <submittedName>
        <fullName evidence="8">Uracil permease</fullName>
    </submittedName>
</protein>
<dbReference type="InterPro" id="IPR006043">
    <property type="entry name" value="NCS2"/>
</dbReference>
<organism evidence="8 9">
    <name type="scientific">Aliicoccus persicus</name>
    <dbReference type="NCBI Taxonomy" id="930138"/>
    <lineage>
        <taxon>Bacteria</taxon>
        <taxon>Bacillati</taxon>
        <taxon>Bacillota</taxon>
        <taxon>Bacilli</taxon>
        <taxon>Bacillales</taxon>
        <taxon>Staphylococcaceae</taxon>
        <taxon>Aliicoccus</taxon>
    </lineage>
</organism>
<feature type="transmembrane region" description="Helical" evidence="7">
    <location>
        <begin position="79"/>
        <end position="99"/>
    </location>
</feature>
<sequence>MTERNFDVEEDYTVAVEPKLDVHEKPKPLEWMMLSSQHLFAMFGATVLVPFLTGLPVSAALIASGIGTLLYILLTKGMIPAYLGSSFAFILPITIALSANSLGEVLTALFFTGVVYVIIGTIIKFVGVDWLMKLLPTVVIGPVIMVIGLGLAPVAINMAMYTDPDNQLGYDTTYILVAVITLTITIIASVFFKGILSLIPILIGIVGGYITAILFGIVDFTNIIETGWFVLPDVYMPFVDYTPAINIGLLIVMLPIVFVTISEHIGHQAVINKIIGRNFFKKPGLHRTLAGDGVATMFASVIGGPPTTTYGENIGVLAITRVFSVWVIGGAAVFAIILGFVGKFTAVVQSIPSPVMGGVSILLFGIIAASGLRMLIDGRVNLDHKRNLIIVSVILVIGIGKAHLDFMLGEIPFNLEGMALAALAGIVLNLILPKEKTTNA</sequence>